<dbReference type="STRING" id="1941349.STSP1_02353"/>
<reference evidence="9" key="1">
    <citation type="submission" date="2017-04" db="EMBL/GenBank/DDBJ databases">
        <title>Comparative genomics and description of representatives of a novel lineage of planctomycetes thriving in anoxic sediments.</title>
        <authorList>
            <person name="Spring S."/>
            <person name="Bunk B."/>
            <person name="Sproer C."/>
        </authorList>
    </citation>
    <scope>NUCLEOTIDE SEQUENCE [LARGE SCALE GENOMIC DNA]</scope>
    <source>
        <strain evidence="9">ST-PulAB-D4</strain>
    </source>
</reference>
<keyword evidence="5 6" id="KW-0804">Transcription</keyword>
<dbReference type="NCBIfam" id="TIGR01951">
    <property type="entry name" value="nusB"/>
    <property type="match status" value="1"/>
</dbReference>
<evidence type="ECO:0000256" key="6">
    <source>
        <dbReference type="HAMAP-Rule" id="MF_00073"/>
    </source>
</evidence>
<keyword evidence="2 6" id="KW-0889">Transcription antitermination</keyword>
<dbReference type="InterPro" id="IPR006027">
    <property type="entry name" value="NusB_RsmB_TIM44"/>
</dbReference>
<feature type="domain" description="NusB/RsmB/TIM44" evidence="7">
    <location>
        <begin position="12"/>
        <end position="153"/>
    </location>
</feature>
<dbReference type="PANTHER" id="PTHR11078">
    <property type="entry name" value="N UTILIZATION SUBSTANCE PROTEIN B-RELATED"/>
    <property type="match status" value="1"/>
</dbReference>
<evidence type="ECO:0000256" key="1">
    <source>
        <dbReference type="ARBA" id="ARBA00005952"/>
    </source>
</evidence>
<dbReference type="GO" id="GO:0005829">
    <property type="term" value="C:cytosol"/>
    <property type="evidence" value="ECO:0007669"/>
    <property type="project" value="TreeGrafter"/>
</dbReference>
<proteinExistence type="inferred from homology"/>
<protein>
    <recommendedName>
        <fullName evidence="6">Transcription antitermination protein NusB</fullName>
    </recommendedName>
    <alternativeName>
        <fullName evidence="6">Antitermination factor NusB</fullName>
    </alternativeName>
</protein>
<keyword evidence="9" id="KW-1185">Reference proteome</keyword>
<evidence type="ECO:0000256" key="3">
    <source>
        <dbReference type="ARBA" id="ARBA00022884"/>
    </source>
</evidence>
<keyword evidence="3 6" id="KW-0694">RNA-binding</keyword>
<name>A0A1W6LQ84_9BACT</name>
<gene>
    <name evidence="6 8" type="primary">nusB</name>
    <name evidence="8" type="ORF">STSP1_02353</name>
</gene>
<dbReference type="SUPFAM" id="SSF48013">
    <property type="entry name" value="NusB-like"/>
    <property type="match status" value="1"/>
</dbReference>
<dbReference type="GO" id="GO:0003723">
    <property type="term" value="F:RNA binding"/>
    <property type="evidence" value="ECO:0007669"/>
    <property type="project" value="UniProtKB-UniRule"/>
</dbReference>
<evidence type="ECO:0000259" key="7">
    <source>
        <dbReference type="Pfam" id="PF01029"/>
    </source>
</evidence>
<evidence type="ECO:0000256" key="2">
    <source>
        <dbReference type="ARBA" id="ARBA00022814"/>
    </source>
</evidence>
<evidence type="ECO:0000313" key="8">
    <source>
        <dbReference type="EMBL" id="ARN57927.1"/>
    </source>
</evidence>
<dbReference type="Gene3D" id="1.10.940.10">
    <property type="entry name" value="NusB-like"/>
    <property type="match status" value="1"/>
</dbReference>
<evidence type="ECO:0000256" key="4">
    <source>
        <dbReference type="ARBA" id="ARBA00023015"/>
    </source>
</evidence>
<dbReference type="KEGG" id="pbp:STSP1_02353"/>
<dbReference type="PANTHER" id="PTHR11078:SF3">
    <property type="entry name" value="ANTITERMINATION NUSB DOMAIN-CONTAINING PROTEIN"/>
    <property type="match status" value="1"/>
</dbReference>
<dbReference type="HAMAP" id="MF_00073">
    <property type="entry name" value="NusB"/>
    <property type="match status" value="1"/>
</dbReference>
<dbReference type="InterPro" id="IPR011605">
    <property type="entry name" value="NusB_fam"/>
</dbReference>
<dbReference type="GO" id="GO:0031564">
    <property type="term" value="P:transcription antitermination"/>
    <property type="evidence" value="ECO:0007669"/>
    <property type="project" value="UniProtKB-KW"/>
</dbReference>
<dbReference type="InterPro" id="IPR035926">
    <property type="entry name" value="NusB-like_sf"/>
</dbReference>
<dbReference type="GO" id="GO:0006353">
    <property type="term" value="P:DNA-templated transcription termination"/>
    <property type="evidence" value="ECO:0007669"/>
    <property type="project" value="UniProtKB-UniRule"/>
</dbReference>
<evidence type="ECO:0000313" key="9">
    <source>
        <dbReference type="Proteomes" id="UP000193334"/>
    </source>
</evidence>
<keyword evidence="4 6" id="KW-0805">Transcription regulation</keyword>
<organism evidence="8 9">
    <name type="scientific">Sedimentisphaera salicampi</name>
    <dbReference type="NCBI Taxonomy" id="1941349"/>
    <lineage>
        <taxon>Bacteria</taxon>
        <taxon>Pseudomonadati</taxon>
        <taxon>Planctomycetota</taxon>
        <taxon>Phycisphaerae</taxon>
        <taxon>Sedimentisphaerales</taxon>
        <taxon>Sedimentisphaeraceae</taxon>
        <taxon>Sedimentisphaera</taxon>
    </lineage>
</organism>
<sequence>MTERKKLHRKTEAREIAMQLLFQLEQQSLLIQSETPGKTVPSSGWNRNELIRDFAAQNARDNFTAETAKKWVYGVIENLKTCDEMVGTVLKKWSVERVMPLERAVIRLCVYQIIFCDEIPPKVAINEGVEMAKKFGTSHSSKFVNGVLDAVYKRYGQTEENEAAYENNINT</sequence>
<comment type="function">
    <text evidence="6">Involved in transcription antitermination. Required for transcription of ribosomal RNA (rRNA) genes. Binds specifically to the boxA antiterminator sequence of the ribosomal RNA (rrn) operons.</text>
</comment>
<dbReference type="EMBL" id="CP021023">
    <property type="protein sequence ID" value="ARN57927.1"/>
    <property type="molecule type" value="Genomic_DNA"/>
</dbReference>
<evidence type="ECO:0000256" key="5">
    <source>
        <dbReference type="ARBA" id="ARBA00023163"/>
    </source>
</evidence>
<dbReference type="AlphaFoldDB" id="A0A1W6LQ84"/>
<comment type="similarity">
    <text evidence="1 6">Belongs to the NusB family.</text>
</comment>
<accession>A0A1W6LQ84</accession>
<dbReference type="Pfam" id="PF01029">
    <property type="entry name" value="NusB"/>
    <property type="match status" value="1"/>
</dbReference>
<dbReference type="Proteomes" id="UP000193334">
    <property type="component" value="Chromosome"/>
</dbReference>